<keyword evidence="4" id="KW-0560">Oxidoreductase</keyword>
<dbReference type="SUPFAM" id="SSF56645">
    <property type="entry name" value="Acyl-CoA dehydrogenase NM domain-like"/>
    <property type="match status" value="1"/>
</dbReference>
<dbReference type="InterPro" id="IPR009075">
    <property type="entry name" value="AcylCo_DH/oxidase_C"/>
</dbReference>
<dbReference type="InterPro" id="IPR052904">
    <property type="entry name" value="Acyl-CoA_dehydrogenase-like"/>
</dbReference>
<keyword evidence="10" id="KW-1185">Reference proteome</keyword>
<dbReference type="SUPFAM" id="SSF47203">
    <property type="entry name" value="Acyl-CoA dehydrogenase C-terminal domain-like"/>
    <property type="match status" value="1"/>
</dbReference>
<dbReference type="Pfam" id="PF02770">
    <property type="entry name" value="Acyl-CoA_dh_M"/>
    <property type="match status" value="1"/>
</dbReference>
<evidence type="ECO:0000256" key="5">
    <source>
        <dbReference type="SAM" id="MobiDB-lite"/>
    </source>
</evidence>
<organism evidence="9 10">
    <name type="scientific">Prorocentrum cordatum</name>
    <dbReference type="NCBI Taxonomy" id="2364126"/>
    <lineage>
        <taxon>Eukaryota</taxon>
        <taxon>Sar</taxon>
        <taxon>Alveolata</taxon>
        <taxon>Dinophyceae</taxon>
        <taxon>Prorocentrales</taxon>
        <taxon>Prorocentraceae</taxon>
        <taxon>Prorocentrum</taxon>
    </lineage>
</organism>
<evidence type="ECO:0000313" key="9">
    <source>
        <dbReference type="EMBL" id="CAK0902916.1"/>
    </source>
</evidence>
<feature type="compositionally biased region" description="Low complexity" evidence="5">
    <location>
        <begin position="214"/>
        <end position="224"/>
    </location>
</feature>
<dbReference type="EMBL" id="CAUYUJ010021137">
    <property type="protein sequence ID" value="CAK0902916.1"/>
    <property type="molecule type" value="Genomic_DNA"/>
</dbReference>
<dbReference type="InterPro" id="IPR036250">
    <property type="entry name" value="AcylCo_DH-like_C"/>
</dbReference>
<feature type="domain" description="Adaptive response protein AidB N-terminal" evidence="8">
    <location>
        <begin position="25"/>
        <end position="174"/>
    </location>
</feature>
<evidence type="ECO:0008006" key="11">
    <source>
        <dbReference type="Google" id="ProtNLM"/>
    </source>
</evidence>
<dbReference type="PANTHER" id="PTHR42707">
    <property type="entry name" value="ACYL-COA DEHYDROGENASE"/>
    <property type="match status" value="1"/>
</dbReference>
<gene>
    <name evidence="9" type="ORF">PCOR1329_LOCUS79376</name>
</gene>
<reference evidence="9" key="1">
    <citation type="submission" date="2023-10" db="EMBL/GenBank/DDBJ databases">
        <authorList>
            <person name="Chen Y."/>
            <person name="Shah S."/>
            <person name="Dougan E. K."/>
            <person name="Thang M."/>
            <person name="Chan C."/>
        </authorList>
    </citation>
    <scope>NUCLEOTIDE SEQUENCE [LARGE SCALE GENOMIC DNA]</scope>
</reference>
<evidence type="ECO:0000256" key="4">
    <source>
        <dbReference type="RuleBase" id="RU362125"/>
    </source>
</evidence>
<dbReference type="InterPro" id="IPR006091">
    <property type="entry name" value="Acyl-CoA_Oxase/DH_mid-dom"/>
</dbReference>
<feature type="region of interest" description="Disordered" evidence="5">
    <location>
        <begin position="196"/>
        <end position="224"/>
    </location>
</feature>
<comment type="similarity">
    <text evidence="1 4">Belongs to the acyl-CoA dehydrogenase family.</text>
</comment>
<evidence type="ECO:0000259" key="6">
    <source>
        <dbReference type="Pfam" id="PF00441"/>
    </source>
</evidence>
<feature type="domain" description="Acyl-CoA oxidase/dehydrogenase middle" evidence="7">
    <location>
        <begin position="191"/>
        <end position="297"/>
    </location>
</feature>
<dbReference type="InterPro" id="IPR041504">
    <property type="entry name" value="AidB_N"/>
</dbReference>
<accession>A0ABN9XVU2</accession>
<keyword evidence="3 4" id="KW-0274">FAD</keyword>
<feature type="compositionally biased region" description="Polar residues" evidence="5">
    <location>
        <begin position="203"/>
        <end position="213"/>
    </location>
</feature>
<evidence type="ECO:0000256" key="2">
    <source>
        <dbReference type="ARBA" id="ARBA00022630"/>
    </source>
</evidence>
<sequence>MAQQLDRAGTSGYFLSLPPLESNFEQDVALQVYLSSLLGGGGAGGVEDEALADLRRFGRRCVRELDPLAREMERQGPRLEAFEPFGQRANRLLVCGAWRRMKEISAEEGLIALGYEHEEKGRPRRPVLNHRLHQGVKLLCFGPSAGMFSCPLAMTDGACKLASAFPRHAWLQKVKVHCTSRDPREFWTSGQWMTERAGGSDVTGGTRTAATQVGSASSGEGDDASWSLSGYKWFSSAADGEVSITLARVGSDKKPTCFGVETRQEDGQSLKDSIQLVQLKDKLGTRQLPTAELELTDLDAVRIGERGHGVAAISALLNITRVHNCLGACGFSSRALVNAKRFALYRESFGRRLCENELHLHTLLQLEVAYRASLFLTLDVTRMLGELEYRQVHSADPVPGCFQDFSTPELEALVRTLTPMGKLYTAKQSVLICSEALECLGGVGYLETSGMPQLLRDTQVLPVWEGTTNVCCLDILRALSHPPAGGAPPAEALQKWLRAQAEGSRWAGALQEAWEPLRARAGELGAPAEGGGPRALCRELGLSLCRLAAAASLAGAWRRLPAPGRPAAELVVDEFLCADSGLQIGRIAARRLDAAPPPRRLAQLAVFGPEVQLGAVAASKL</sequence>
<keyword evidence="2 4" id="KW-0285">Flavoprotein</keyword>
<comment type="cofactor">
    <cofactor evidence="4">
        <name>FAD</name>
        <dbReference type="ChEBI" id="CHEBI:57692"/>
    </cofactor>
</comment>
<protein>
    <recommendedName>
        <fullName evidence="11">Acyl-CoA dehydrogenase family member 11</fullName>
    </recommendedName>
</protein>
<dbReference type="Pfam" id="PF18158">
    <property type="entry name" value="AidB_N"/>
    <property type="match status" value="1"/>
</dbReference>
<feature type="domain" description="Acyl-CoA dehydrogenase/oxidase C-terminal" evidence="6">
    <location>
        <begin position="307"/>
        <end position="479"/>
    </location>
</feature>
<proteinExistence type="inferred from homology"/>
<comment type="caution">
    <text evidence="9">The sequence shown here is derived from an EMBL/GenBank/DDBJ whole genome shotgun (WGS) entry which is preliminary data.</text>
</comment>
<dbReference type="Gene3D" id="6.10.250.600">
    <property type="match status" value="1"/>
</dbReference>
<evidence type="ECO:0000259" key="7">
    <source>
        <dbReference type="Pfam" id="PF02770"/>
    </source>
</evidence>
<name>A0ABN9XVU2_9DINO</name>
<dbReference type="Gene3D" id="2.40.110.20">
    <property type="match status" value="1"/>
</dbReference>
<dbReference type="Pfam" id="PF00441">
    <property type="entry name" value="Acyl-CoA_dh_1"/>
    <property type="match status" value="1"/>
</dbReference>
<dbReference type="PANTHER" id="PTHR42707:SF2">
    <property type="entry name" value="ACD11 DEHYDROGENASE"/>
    <property type="match status" value="1"/>
</dbReference>
<evidence type="ECO:0000259" key="8">
    <source>
        <dbReference type="Pfam" id="PF18158"/>
    </source>
</evidence>
<evidence type="ECO:0000256" key="3">
    <source>
        <dbReference type="ARBA" id="ARBA00022827"/>
    </source>
</evidence>
<dbReference type="Proteomes" id="UP001189429">
    <property type="component" value="Unassembled WGS sequence"/>
</dbReference>
<evidence type="ECO:0000313" key="10">
    <source>
        <dbReference type="Proteomes" id="UP001189429"/>
    </source>
</evidence>
<evidence type="ECO:0000256" key="1">
    <source>
        <dbReference type="ARBA" id="ARBA00009347"/>
    </source>
</evidence>
<dbReference type="InterPro" id="IPR009100">
    <property type="entry name" value="AcylCoA_DH/oxidase_NM_dom_sf"/>
</dbReference>
<dbReference type="Gene3D" id="1.20.140.10">
    <property type="entry name" value="Butyryl-CoA Dehydrogenase, subunit A, domain 3"/>
    <property type="match status" value="1"/>
</dbReference>